<accession>A0A699T032</accession>
<dbReference type="EMBL" id="BKCJ011203224">
    <property type="protein sequence ID" value="GFD03190.1"/>
    <property type="molecule type" value="Genomic_DNA"/>
</dbReference>
<organism evidence="2">
    <name type="scientific">Tanacetum cinerariifolium</name>
    <name type="common">Dalmatian daisy</name>
    <name type="synonym">Chrysanthemum cinerariifolium</name>
    <dbReference type="NCBI Taxonomy" id="118510"/>
    <lineage>
        <taxon>Eukaryota</taxon>
        <taxon>Viridiplantae</taxon>
        <taxon>Streptophyta</taxon>
        <taxon>Embryophyta</taxon>
        <taxon>Tracheophyta</taxon>
        <taxon>Spermatophyta</taxon>
        <taxon>Magnoliopsida</taxon>
        <taxon>eudicotyledons</taxon>
        <taxon>Gunneridae</taxon>
        <taxon>Pentapetalae</taxon>
        <taxon>asterids</taxon>
        <taxon>campanulids</taxon>
        <taxon>Asterales</taxon>
        <taxon>Asteraceae</taxon>
        <taxon>Asteroideae</taxon>
        <taxon>Anthemideae</taxon>
        <taxon>Anthemidinae</taxon>
        <taxon>Tanacetum</taxon>
    </lineage>
</organism>
<sequence length="224" mass="23975">GAHGFNGFVIGSGQRPIRPAHQPINQRRQGRGSETGPQALWTSRVEEGMVSSVEGSIPASAEQGQQLADRHFLRPEQAQQPAPELIVLVVGRQIGQQGTERAALGGAGQRVEGFQRFRAQTGKKSSIQRLLEQQRHQRADPAAGGYLVGQPLGFDRGTRLTQHLFQLSSQAGVGQAAQIGFGTLWVKMPGGSQLQHALGEVGPLCICNGHYVGPDGGQRVQLNK</sequence>
<gene>
    <name evidence="2" type="ORF">Tci_875159</name>
</gene>
<feature type="non-terminal residue" evidence="2">
    <location>
        <position position="224"/>
    </location>
</feature>
<protein>
    <submittedName>
        <fullName evidence="2">Uncharacterized protein</fullName>
    </submittedName>
</protein>
<dbReference type="AlphaFoldDB" id="A0A699T032"/>
<feature type="non-terminal residue" evidence="2">
    <location>
        <position position="1"/>
    </location>
</feature>
<evidence type="ECO:0000313" key="2">
    <source>
        <dbReference type="EMBL" id="GFD03190.1"/>
    </source>
</evidence>
<comment type="caution">
    <text evidence="2">The sequence shown here is derived from an EMBL/GenBank/DDBJ whole genome shotgun (WGS) entry which is preliminary data.</text>
</comment>
<name>A0A699T032_TANCI</name>
<reference evidence="2" key="1">
    <citation type="journal article" date="2019" name="Sci. Rep.">
        <title>Draft genome of Tanacetum cinerariifolium, the natural source of mosquito coil.</title>
        <authorList>
            <person name="Yamashiro T."/>
            <person name="Shiraishi A."/>
            <person name="Satake H."/>
            <person name="Nakayama K."/>
        </authorList>
    </citation>
    <scope>NUCLEOTIDE SEQUENCE</scope>
</reference>
<feature type="region of interest" description="Disordered" evidence="1">
    <location>
        <begin position="1"/>
        <end position="38"/>
    </location>
</feature>
<proteinExistence type="predicted"/>
<evidence type="ECO:0000256" key="1">
    <source>
        <dbReference type="SAM" id="MobiDB-lite"/>
    </source>
</evidence>